<protein>
    <submittedName>
        <fullName evidence="2">Uncharacterized protein</fullName>
    </submittedName>
</protein>
<feature type="compositionally biased region" description="Polar residues" evidence="1">
    <location>
        <begin position="49"/>
        <end position="60"/>
    </location>
</feature>
<sequence length="112" mass="12235">MTATPSAQHGDAEGSDSRDAGRSSPETPLDPVRPVQIPHPRRSPENTEARTGTHANSGTWSYRVRRKRAGQWTFTGHLVPVAPADAERVRGELARVVQDLLVWADATRATET</sequence>
<proteinExistence type="predicted"/>
<accession>A0A4D4JFW9</accession>
<feature type="compositionally biased region" description="Basic and acidic residues" evidence="1">
    <location>
        <begin position="10"/>
        <end position="21"/>
    </location>
</feature>
<feature type="region of interest" description="Disordered" evidence="1">
    <location>
        <begin position="1"/>
        <end position="61"/>
    </location>
</feature>
<name>A0A4D4JFW9_9PSEU</name>
<dbReference type="EMBL" id="BJFL01000065">
    <property type="protein sequence ID" value="GDY33900.1"/>
    <property type="molecule type" value="Genomic_DNA"/>
</dbReference>
<keyword evidence="3" id="KW-1185">Reference proteome</keyword>
<gene>
    <name evidence="2" type="ORF">GTS_55330</name>
</gene>
<dbReference type="AlphaFoldDB" id="A0A4D4JFW9"/>
<dbReference type="Proteomes" id="UP000298860">
    <property type="component" value="Unassembled WGS sequence"/>
</dbReference>
<reference evidence="3" key="1">
    <citation type="submission" date="2019-04" db="EMBL/GenBank/DDBJ databases">
        <title>Draft genome sequence of Pseudonocardiaceae bacterium SL3-2-4.</title>
        <authorList>
            <person name="Ningsih F."/>
            <person name="Yokota A."/>
            <person name="Sakai Y."/>
            <person name="Nanatani K."/>
            <person name="Yabe S."/>
            <person name="Oetari A."/>
            <person name="Sjamsuridzal W."/>
        </authorList>
    </citation>
    <scope>NUCLEOTIDE SEQUENCE [LARGE SCALE GENOMIC DNA]</scope>
    <source>
        <strain evidence="3">SL3-2-4</strain>
    </source>
</reference>
<evidence type="ECO:0000256" key="1">
    <source>
        <dbReference type="SAM" id="MobiDB-lite"/>
    </source>
</evidence>
<dbReference type="RefSeq" id="WP_137816811.1">
    <property type="nucleotide sequence ID" value="NZ_BJFL01000065.1"/>
</dbReference>
<organism evidence="2 3">
    <name type="scientific">Gandjariella thermophila</name>
    <dbReference type="NCBI Taxonomy" id="1931992"/>
    <lineage>
        <taxon>Bacteria</taxon>
        <taxon>Bacillati</taxon>
        <taxon>Actinomycetota</taxon>
        <taxon>Actinomycetes</taxon>
        <taxon>Pseudonocardiales</taxon>
        <taxon>Pseudonocardiaceae</taxon>
        <taxon>Gandjariella</taxon>
    </lineage>
</organism>
<evidence type="ECO:0000313" key="3">
    <source>
        <dbReference type="Proteomes" id="UP000298860"/>
    </source>
</evidence>
<comment type="caution">
    <text evidence="2">The sequence shown here is derived from an EMBL/GenBank/DDBJ whole genome shotgun (WGS) entry which is preliminary data.</text>
</comment>
<evidence type="ECO:0000313" key="2">
    <source>
        <dbReference type="EMBL" id="GDY33900.1"/>
    </source>
</evidence>